<keyword evidence="1" id="KW-1133">Transmembrane helix</keyword>
<reference evidence="2 3" key="1">
    <citation type="submission" date="2019-01" db="EMBL/GenBank/DDBJ databases">
        <title>Novel species of Nocardioides.</title>
        <authorList>
            <person name="Liu Q."/>
            <person name="Xin Y.-H."/>
        </authorList>
    </citation>
    <scope>NUCLEOTIDE SEQUENCE [LARGE SCALE GENOMIC DNA]</scope>
    <source>
        <strain evidence="2 3">CGMCC 4.6882</strain>
    </source>
</reference>
<protein>
    <submittedName>
        <fullName evidence="2">Flp family type IVb pilin</fullName>
    </submittedName>
</protein>
<evidence type="ECO:0000313" key="3">
    <source>
        <dbReference type="Proteomes" id="UP000294071"/>
    </source>
</evidence>
<comment type="caution">
    <text evidence="2">The sequence shown here is derived from an EMBL/GenBank/DDBJ whole genome shotgun (WGS) entry which is preliminary data.</text>
</comment>
<dbReference type="RefSeq" id="WP_129400845.1">
    <property type="nucleotide sequence ID" value="NZ_SDWT01000001.1"/>
</dbReference>
<keyword evidence="3" id="KW-1185">Reference proteome</keyword>
<evidence type="ECO:0000313" key="2">
    <source>
        <dbReference type="EMBL" id="RYB95513.1"/>
    </source>
</evidence>
<sequence length="59" mass="6227">MLLLHKLLTLRAVRDERGATAVEYGLMVAMIAIVIVGAVALFGTNVKALFSVPAGVFTP</sequence>
<proteinExistence type="predicted"/>
<dbReference type="AlphaFoldDB" id="A0A4Q2S5E2"/>
<keyword evidence="1" id="KW-0472">Membrane</keyword>
<dbReference type="InterPro" id="IPR007047">
    <property type="entry name" value="Flp_Fap"/>
</dbReference>
<dbReference type="EMBL" id="SDWT01000001">
    <property type="protein sequence ID" value="RYB95513.1"/>
    <property type="molecule type" value="Genomic_DNA"/>
</dbReference>
<gene>
    <name evidence="2" type="ORF">EUA93_14880</name>
</gene>
<name>A0A4Q2S5E2_9ACTN</name>
<feature type="transmembrane region" description="Helical" evidence="1">
    <location>
        <begin position="21"/>
        <end position="43"/>
    </location>
</feature>
<keyword evidence="1" id="KW-0812">Transmembrane</keyword>
<organism evidence="2 3">
    <name type="scientific">Nocardioides oleivorans</name>
    <dbReference type="NCBI Taxonomy" id="273676"/>
    <lineage>
        <taxon>Bacteria</taxon>
        <taxon>Bacillati</taxon>
        <taxon>Actinomycetota</taxon>
        <taxon>Actinomycetes</taxon>
        <taxon>Propionibacteriales</taxon>
        <taxon>Nocardioidaceae</taxon>
        <taxon>Nocardioides</taxon>
    </lineage>
</organism>
<accession>A0A4Q2S5E2</accession>
<evidence type="ECO:0000256" key="1">
    <source>
        <dbReference type="SAM" id="Phobius"/>
    </source>
</evidence>
<dbReference type="Pfam" id="PF04964">
    <property type="entry name" value="Flp_Fap"/>
    <property type="match status" value="1"/>
</dbReference>
<dbReference type="Proteomes" id="UP000294071">
    <property type="component" value="Unassembled WGS sequence"/>
</dbReference>